<evidence type="ECO:0000256" key="1">
    <source>
        <dbReference type="SAM" id="Phobius"/>
    </source>
</evidence>
<proteinExistence type="predicted"/>
<comment type="caution">
    <text evidence="2">The sequence shown here is derived from an EMBL/GenBank/DDBJ whole genome shotgun (WGS) entry which is preliminary data.</text>
</comment>
<dbReference type="RefSeq" id="WP_158446596.1">
    <property type="nucleotide sequence ID" value="NZ_JAOAOS010000035.1"/>
</dbReference>
<name>A0ABW0F5G6_9HYPH</name>
<keyword evidence="1" id="KW-0472">Membrane</keyword>
<protein>
    <submittedName>
        <fullName evidence="2">DUF2125 domain-containing protein</fullName>
    </submittedName>
</protein>
<accession>A0ABW0F5G6</accession>
<evidence type="ECO:0000313" key="3">
    <source>
        <dbReference type="Proteomes" id="UP001595976"/>
    </source>
</evidence>
<keyword evidence="3" id="KW-1185">Reference proteome</keyword>
<dbReference type="InterPro" id="IPR018666">
    <property type="entry name" value="DUF2125"/>
</dbReference>
<keyword evidence="1" id="KW-0812">Transmembrane</keyword>
<keyword evidence="1" id="KW-1133">Transmembrane helix</keyword>
<gene>
    <name evidence="2" type="ORF">ACFPK2_09655</name>
</gene>
<dbReference type="Proteomes" id="UP001595976">
    <property type="component" value="Unassembled WGS sequence"/>
</dbReference>
<dbReference type="EMBL" id="JBHSLI010000003">
    <property type="protein sequence ID" value="MFC5293249.1"/>
    <property type="molecule type" value="Genomic_DNA"/>
</dbReference>
<organism evidence="2 3">
    <name type="scientific">Bosea minatitlanensis</name>
    <dbReference type="NCBI Taxonomy" id="128782"/>
    <lineage>
        <taxon>Bacteria</taxon>
        <taxon>Pseudomonadati</taxon>
        <taxon>Pseudomonadota</taxon>
        <taxon>Alphaproteobacteria</taxon>
        <taxon>Hyphomicrobiales</taxon>
        <taxon>Boseaceae</taxon>
        <taxon>Bosea</taxon>
    </lineage>
</organism>
<dbReference type="Pfam" id="PF09898">
    <property type="entry name" value="DUF2125"/>
    <property type="match status" value="1"/>
</dbReference>
<evidence type="ECO:0000313" key="2">
    <source>
        <dbReference type="EMBL" id="MFC5293249.1"/>
    </source>
</evidence>
<feature type="transmembrane region" description="Helical" evidence="1">
    <location>
        <begin position="13"/>
        <end position="36"/>
    </location>
</feature>
<reference evidence="3" key="1">
    <citation type="journal article" date="2019" name="Int. J. Syst. Evol. Microbiol.">
        <title>The Global Catalogue of Microorganisms (GCM) 10K type strain sequencing project: providing services to taxonomists for standard genome sequencing and annotation.</title>
        <authorList>
            <consortium name="The Broad Institute Genomics Platform"/>
            <consortium name="The Broad Institute Genome Sequencing Center for Infectious Disease"/>
            <person name="Wu L."/>
            <person name="Ma J."/>
        </authorList>
    </citation>
    <scope>NUCLEOTIDE SEQUENCE [LARGE SCALE GENOMIC DNA]</scope>
    <source>
        <strain evidence="3">CGMCC 1.15643</strain>
    </source>
</reference>
<sequence>MTDIPATRRQSRFWLYGPVTLLVLLAAAWSGFWFYAHGRVVAELDKALAREAERGRTWTCNNRSVGGYPFRIELRCDSLALTSTRWSEAVRVETGPAVAVGQIYSPGLVIVEATGPASVTLPEGRRIALSWKQLDASLAWREPQRFALVATEPQATLTAPGQTDETWRAATLEAHLRRNPDRPAADQAVDIALSATGTVLPAIDALLGTTDAGTIDLQATLTQAEAFRKGFNPEALDGWRDGNGVLDLTRIAATKGTARIEGSGQLLLDPTHRIGGDLQLAAAGIEQIGGIRVGNLLGGLGGLLGGRGPATAAPGLTPLPPVSLREGRVFLGPLRLPLKPLLPLY</sequence>